<dbReference type="Proteomes" id="UP000315133">
    <property type="component" value="Unassembled WGS sequence"/>
</dbReference>
<evidence type="ECO:0000313" key="3">
    <source>
        <dbReference type="Proteomes" id="UP000315133"/>
    </source>
</evidence>
<comment type="caution">
    <text evidence="2">The sequence shown here is derived from an EMBL/GenBank/DDBJ whole genome shotgun (WGS) entry which is preliminary data.</text>
</comment>
<dbReference type="EMBL" id="VFPU01000001">
    <property type="protein sequence ID" value="TQM96263.1"/>
    <property type="molecule type" value="Genomic_DNA"/>
</dbReference>
<name>A0A543KMF5_9MICO</name>
<evidence type="ECO:0000313" key="2">
    <source>
        <dbReference type="EMBL" id="TQM96263.1"/>
    </source>
</evidence>
<organism evidence="2 3">
    <name type="scientific">Ornithinimicrobium humiphilum</name>
    <dbReference type="NCBI Taxonomy" id="125288"/>
    <lineage>
        <taxon>Bacteria</taxon>
        <taxon>Bacillati</taxon>
        <taxon>Actinomycetota</taxon>
        <taxon>Actinomycetes</taxon>
        <taxon>Micrococcales</taxon>
        <taxon>Ornithinimicrobiaceae</taxon>
        <taxon>Ornithinimicrobium</taxon>
    </lineage>
</organism>
<proteinExistence type="predicted"/>
<keyword evidence="1" id="KW-0175">Coiled coil</keyword>
<sequence length="189" mass="20606">MGRMRWEDLFADLEAQQASLERLEREQEVAEHTRAERGRIELEHRLVAAEGQGLRLRVAGTGWLVGRLLDLGPGWLLLHAGGSLPGRGREALVPVGAVTAVEGLPRRVGEHAAPGRRPGLRSALRAISRDRAVVRIHDRGGDHETGTIDAVLADHLDLARHPDDTARRGEAVRGVVTVPFAALALVRRL</sequence>
<keyword evidence="3" id="KW-1185">Reference proteome</keyword>
<reference evidence="2 3" key="1">
    <citation type="submission" date="2019-06" db="EMBL/GenBank/DDBJ databases">
        <title>Sequencing the genomes of 1000 actinobacteria strains.</title>
        <authorList>
            <person name="Klenk H.-P."/>
        </authorList>
    </citation>
    <scope>NUCLEOTIDE SEQUENCE [LARGE SCALE GENOMIC DNA]</scope>
    <source>
        <strain evidence="2 3">DSM 12362</strain>
    </source>
</reference>
<dbReference type="AlphaFoldDB" id="A0A543KMF5"/>
<feature type="coiled-coil region" evidence="1">
    <location>
        <begin position="6"/>
        <end position="33"/>
    </location>
</feature>
<protein>
    <submittedName>
        <fullName evidence="2">Uncharacterized protein</fullName>
    </submittedName>
</protein>
<gene>
    <name evidence="2" type="ORF">FB476_1127</name>
</gene>
<accession>A0A543KMF5</accession>
<evidence type="ECO:0000256" key="1">
    <source>
        <dbReference type="SAM" id="Coils"/>
    </source>
</evidence>